<dbReference type="OrthoDB" id="292693at2759"/>
<comment type="function">
    <text evidence="3">Required for the function of coenzyme Q in the respiratory chain. May serve as a chaperone or may be involved in the transport of Q6 from its site of synthesis to the catalytic sites of the respiratory complexes.</text>
</comment>
<name>A0A8T0GW39_CERPU</name>
<dbReference type="InterPro" id="IPR005031">
    <property type="entry name" value="COQ10_START"/>
</dbReference>
<gene>
    <name evidence="5" type="ORF">KC19_8G006400</name>
</gene>
<dbReference type="PANTHER" id="PTHR12901">
    <property type="entry name" value="SPERM PROTEIN HOMOLOG"/>
    <property type="match status" value="1"/>
</dbReference>
<dbReference type="GO" id="GO:0045333">
    <property type="term" value="P:cellular respiration"/>
    <property type="evidence" value="ECO:0007669"/>
    <property type="project" value="InterPro"/>
</dbReference>
<dbReference type="CDD" id="cd07813">
    <property type="entry name" value="COQ10p_like"/>
    <property type="match status" value="1"/>
</dbReference>
<evidence type="ECO:0000256" key="3">
    <source>
        <dbReference type="ARBA" id="ARBA00024947"/>
    </source>
</evidence>
<accession>A0A8T0GW39</accession>
<dbReference type="EMBL" id="CM026429">
    <property type="protein sequence ID" value="KAG0563123.1"/>
    <property type="molecule type" value="Genomic_DNA"/>
</dbReference>
<dbReference type="Proteomes" id="UP000822688">
    <property type="component" value="Chromosome 8"/>
</dbReference>
<comment type="subunit">
    <text evidence="2">Interacts with coenzyme Q.</text>
</comment>
<evidence type="ECO:0000313" key="6">
    <source>
        <dbReference type="Proteomes" id="UP000822688"/>
    </source>
</evidence>
<dbReference type="GO" id="GO:0048039">
    <property type="term" value="F:ubiquinone binding"/>
    <property type="evidence" value="ECO:0007669"/>
    <property type="project" value="InterPro"/>
</dbReference>
<protein>
    <recommendedName>
        <fullName evidence="4">Coenzyme Q-binding protein COQ10 START domain-containing protein</fullName>
    </recommendedName>
</protein>
<feature type="domain" description="Coenzyme Q-binding protein COQ10 START" evidence="4">
    <location>
        <begin position="110"/>
        <end position="236"/>
    </location>
</feature>
<evidence type="ECO:0000259" key="4">
    <source>
        <dbReference type="Pfam" id="PF03364"/>
    </source>
</evidence>
<dbReference type="SUPFAM" id="SSF55961">
    <property type="entry name" value="Bet v1-like"/>
    <property type="match status" value="1"/>
</dbReference>
<comment type="similarity">
    <text evidence="1">Belongs to the COQ10 family.</text>
</comment>
<reference evidence="5" key="1">
    <citation type="submission" date="2020-06" db="EMBL/GenBank/DDBJ databases">
        <title>WGS assembly of Ceratodon purpureus strain R40.</title>
        <authorList>
            <person name="Carey S.B."/>
            <person name="Jenkins J."/>
            <person name="Shu S."/>
            <person name="Lovell J.T."/>
            <person name="Sreedasyam A."/>
            <person name="Maumus F."/>
            <person name="Tiley G.P."/>
            <person name="Fernandez-Pozo N."/>
            <person name="Barry K."/>
            <person name="Chen C."/>
            <person name="Wang M."/>
            <person name="Lipzen A."/>
            <person name="Daum C."/>
            <person name="Saski C.A."/>
            <person name="Payton A.C."/>
            <person name="Mcbreen J.C."/>
            <person name="Conrad R.E."/>
            <person name="Kollar L.M."/>
            <person name="Olsson S."/>
            <person name="Huttunen S."/>
            <person name="Landis J.B."/>
            <person name="Wickett N.J."/>
            <person name="Johnson M.G."/>
            <person name="Rensing S.A."/>
            <person name="Grimwood J."/>
            <person name="Schmutz J."/>
            <person name="Mcdaniel S.F."/>
        </authorList>
    </citation>
    <scope>NUCLEOTIDE SEQUENCE</scope>
    <source>
        <strain evidence="5">R40</strain>
    </source>
</reference>
<comment type="caution">
    <text evidence="5">The sequence shown here is derived from an EMBL/GenBank/DDBJ whole genome shotgun (WGS) entry which is preliminary data.</text>
</comment>
<dbReference type="Pfam" id="PF03364">
    <property type="entry name" value="Polyketide_cyc"/>
    <property type="match status" value="1"/>
</dbReference>
<keyword evidence="6" id="KW-1185">Reference proteome</keyword>
<sequence length="259" mass="29293">MKAPSRAAVRSLGRVHDRFRQCATALAPLQHASNATHVAERTDAGVGVLTKAGGLWEVGRLRDEVRAMPRALPLATSCGRQLQPQRGFLGIGDGDEDIGLSKHFEEDRVIGYTPEQVFDVVAGVDLYEDFVPWCQKSKVLWRTEDKMEAELEIGFKLFVERYISHVELKPPNLIKTTVSQSALFDFLNNEWHFKPGPTPESCHLFFVVDFQFKSPLYRRVANMFFNEVQARLVGSFEERCQAVYGPSMETAMRGKDDKK</sequence>
<organism evidence="5 6">
    <name type="scientific">Ceratodon purpureus</name>
    <name type="common">Fire moss</name>
    <name type="synonym">Dicranum purpureum</name>
    <dbReference type="NCBI Taxonomy" id="3225"/>
    <lineage>
        <taxon>Eukaryota</taxon>
        <taxon>Viridiplantae</taxon>
        <taxon>Streptophyta</taxon>
        <taxon>Embryophyta</taxon>
        <taxon>Bryophyta</taxon>
        <taxon>Bryophytina</taxon>
        <taxon>Bryopsida</taxon>
        <taxon>Dicranidae</taxon>
        <taxon>Pseudoditrichales</taxon>
        <taxon>Ditrichaceae</taxon>
        <taxon>Ceratodon</taxon>
    </lineage>
</organism>
<dbReference type="InterPro" id="IPR023393">
    <property type="entry name" value="START-like_dom_sf"/>
</dbReference>
<dbReference type="AlphaFoldDB" id="A0A8T0GW39"/>
<evidence type="ECO:0000313" key="5">
    <source>
        <dbReference type="EMBL" id="KAG0563123.1"/>
    </source>
</evidence>
<dbReference type="PANTHER" id="PTHR12901:SF10">
    <property type="entry name" value="COENZYME Q-BINDING PROTEIN COQ10, MITOCHONDRIAL"/>
    <property type="match status" value="1"/>
</dbReference>
<evidence type="ECO:0000256" key="1">
    <source>
        <dbReference type="ARBA" id="ARBA00006885"/>
    </source>
</evidence>
<dbReference type="InterPro" id="IPR044996">
    <property type="entry name" value="COQ10-like"/>
</dbReference>
<dbReference type="Gene3D" id="3.30.530.20">
    <property type="match status" value="1"/>
</dbReference>
<evidence type="ECO:0000256" key="2">
    <source>
        <dbReference type="ARBA" id="ARBA00011814"/>
    </source>
</evidence>
<proteinExistence type="inferred from homology"/>
<dbReference type="GO" id="GO:0005739">
    <property type="term" value="C:mitochondrion"/>
    <property type="evidence" value="ECO:0007669"/>
    <property type="project" value="TreeGrafter"/>
</dbReference>